<accession>A0A4C1W5B7</accession>
<keyword evidence="1" id="KW-0812">Transmembrane</keyword>
<dbReference type="AlphaFoldDB" id="A0A4C1W5B7"/>
<proteinExistence type="predicted"/>
<reference evidence="2 3" key="1">
    <citation type="journal article" date="2019" name="Commun. Biol.">
        <title>The bagworm genome reveals a unique fibroin gene that provides high tensile strength.</title>
        <authorList>
            <person name="Kono N."/>
            <person name="Nakamura H."/>
            <person name="Ohtoshi R."/>
            <person name="Tomita M."/>
            <person name="Numata K."/>
            <person name="Arakawa K."/>
        </authorList>
    </citation>
    <scope>NUCLEOTIDE SEQUENCE [LARGE SCALE GENOMIC DNA]</scope>
</reference>
<sequence length="206" mass="23524">MGRSTRRCPLIVEFWDTLYIERERVESESHITGNKQYYVTKCCDKSQILEEQMRIVSCVNFDAVVNYSSIPIYDDGLKLTGKRINADIEAVKVWELKEKGALNLKFVPRLKPYLTEAALAALPVIVRLVTILTAALVPRLLPLKRKKTLMSQWIGKLKLNYLPERYMIKLGLNGPALKMGHRRKTGLIYAPAVSGSRATRYITGRR</sequence>
<feature type="transmembrane region" description="Helical" evidence="1">
    <location>
        <begin position="117"/>
        <end position="141"/>
    </location>
</feature>
<evidence type="ECO:0000313" key="2">
    <source>
        <dbReference type="EMBL" id="GBP46518.1"/>
    </source>
</evidence>
<keyword evidence="1" id="KW-0472">Membrane</keyword>
<name>A0A4C1W5B7_EUMVA</name>
<keyword evidence="1" id="KW-1133">Transmembrane helix</keyword>
<dbReference type="Proteomes" id="UP000299102">
    <property type="component" value="Unassembled WGS sequence"/>
</dbReference>
<keyword evidence="3" id="KW-1185">Reference proteome</keyword>
<protein>
    <submittedName>
        <fullName evidence="2">Uncharacterized protein</fullName>
    </submittedName>
</protein>
<dbReference type="EMBL" id="BGZK01000485">
    <property type="protein sequence ID" value="GBP46518.1"/>
    <property type="molecule type" value="Genomic_DNA"/>
</dbReference>
<evidence type="ECO:0000313" key="3">
    <source>
        <dbReference type="Proteomes" id="UP000299102"/>
    </source>
</evidence>
<organism evidence="2 3">
    <name type="scientific">Eumeta variegata</name>
    <name type="common">Bagworm moth</name>
    <name type="synonym">Eumeta japonica</name>
    <dbReference type="NCBI Taxonomy" id="151549"/>
    <lineage>
        <taxon>Eukaryota</taxon>
        <taxon>Metazoa</taxon>
        <taxon>Ecdysozoa</taxon>
        <taxon>Arthropoda</taxon>
        <taxon>Hexapoda</taxon>
        <taxon>Insecta</taxon>
        <taxon>Pterygota</taxon>
        <taxon>Neoptera</taxon>
        <taxon>Endopterygota</taxon>
        <taxon>Lepidoptera</taxon>
        <taxon>Glossata</taxon>
        <taxon>Ditrysia</taxon>
        <taxon>Tineoidea</taxon>
        <taxon>Psychidae</taxon>
        <taxon>Oiketicinae</taxon>
        <taxon>Eumeta</taxon>
    </lineage>
</organism>
<comment type="caution">
    <text evidence="2">The sequence shown here is derived from an EMBL/GenBank/DDBJ whole genome shotgun (WGS) entry which is preliminary data.</text>
</comment>
<evidence type="ECO:0000256" key="1">
    <source>
        <dbReference type="SAM" id="Phobius"/>
    </source>
</evidence>
<gene>
    <name evidence="2" type="ORF">EVAR_45938_1</name>
</gene>